<accession>A0A8S5QLR2</accession>
<protein>
    <submittedName>
        <fullName evidence="1">Uncharacterized protein</fullName>
    </submittedName>
</protein>
<name>A0A8S5QLR2_9CAUD</name>
<evidence type="ECO:0000313" key="1">
    <source>
        <dbReference type="EMBL" id="DAE19709.1"/>
    </source>
</evidence>
<sequence length="84" mass="9903">MKKFINDRFNEAIACAGAKIREDHYEYVESIFDEITPYGWECHCADGHRMEEENTSDVLRRHYGRIGSHDRVFGFCFNPTKLEV</sequence>
<organism evidence="1">
    <name type="scientific">Siphoviridae sp. ctR1X1</name>
    <dbReference type="NCBI Taxonomy" id="2826331"/>
    <lineage>
        <taxon>Viruses</taxon>
        <taxon>Duplodnaviria</taxon>
        <taxon>Heunggongvirae</taxon>
        <taxon>Uroviricota</taxon>
        <taxon>Caudoviricetes</taxon>
    </lineage>
</organism>
<dbReference type="EMBL" id="BK015683">
    <property type="protein sequence ID" value="DAE19709.1"/>
    <property type="molecule type" value="Genomic_DNA"/>
</dbReference>
<reference evidence="1" key="1">
    <citation type="journal article" date="2021" name="Proc. Natl. Acad. Sci. U.S.A.">
        <title>A Catalog of Tens of Thousands of Viruses from Human Metagenomes Reveals Hidden Associations with Chronic Diseases.</title>
        <authorList>
            <person name="Tisza M.J."/>
            <person name="Buck C.B."/>
        </authorList>
    </citation>
    <scope>NUCLEOTIDE SEQUENCE</scope>
    <source>
        <strain evidence="1">CtR1X1</strain>
    </source>
</reference>
<proteinExistence type="predicted"/>